<dbReference type="InterPro" id="IPR021140">
    <property type="entry name" value="Inh/Omp19"/>
</dbReference>
<dbReference type="SUPFAM" id="SSF50882">
    <property type="entry name" value="beta-Barrel protease inhibitors"/>
    <property type="match status" value="2"/>
</dbReference>
<feature type="chain" id="PRO_5045838831" evidence="2">
    <location>
        <begin position="32"/>
        <end position="267"/>
    </location>
</feature>
<evidence type="ECO:0000259" key="3">
    <source>
        <dbReference type="Pfam" id="PF02974"/>
    </source>
</evidence>
<dbReference type="GO" id="GO:0030414">
    <property type="term" value="F:peptidase inhibitor activity"/>
    <property type="evidence" value="ECO:0007669"/>
    <property type="project" value="UniProtKB-KW"/>
</dbReference>
<evidence type="ECO:0000313" key="4">
    <source>
        <dbReference type="EMBL" id="MCP8939584.1"/>
    </source>
</evidence>
<comment type="caution">
    <text evidence="4">The sequence shown here is derived from an EMBL/GenBank/DDBJ whole genome shotgun (WGS) entry which is preliminary data.</text>
</comment>
<keyword evidence="4" id="KW-0646">Protease inhibitor</keyword>
<evidence type="ECO:0000313" key="5">
    <source>
        <dbReference type="Proteomes" id="UP001205890"/>
    </source>
</evidence>
<name>A0ABT1LDL5_9HYPH</name>
<dbReference type="InterPro" id="IPR016085">
    <property type="entry name" value="Protease_inh_B-barrel_dom"/>
</dbReference>
<feature type="domain" description="Alkaline proteinase inhibitor/ Outer membrane lipoprotein Omp19" evidence="3">
    <location>
        <begin position="50"/>
        <end position="133"/>
    </location>
</feature>
<protein>
    <submittedName>
        <fullName evidence="4">Protease inhibitor Inh/omp19 family protein</fullName>
    </submittedName>
</protein>
<keyword evidence="5" id="KW-1185">Reference proteome</keyword>
<feature type="signal peptide" evidence="2">
    <location>
        <begin position="1"/>
        <end position="31"/>
    </location>
</feature>
<gene>
    <name evidence="4" type="ORF">NK718_13740</name>
</gene>
<proteinExistence type="predicted"/>
<dbReference type="EMBL" id="JANCLU010000013">
    <property type="protein sequence ID" value="MCP8939584.1"/>
    <property type="molecule type" value="Genomic_DNA"/>
</dbReference>
<organism evidence="4 5">
    <name type="scientific">Alsobacter ponti</name>
    <dbReference type="NCBI Taxonomy" id="2962936"/>
    <lineage>
        <taxon>Bacteria</taxon>
        <taxon>Pseudomonadati</taxon>
        <taxon>Pseudomonadota</taxon>
        <taxon>Alphaproteobacteria</taxon>
        <taxon>Hyphomicrobiales</taxon>
        <taxon>Alsobacteraceae</taxon>
        <taxon>Alsobacter</taxon>
    </lineage>
</organism>
<dbReference type="Pfam" id="PF02974">
    <property type="entry name" value="Inh"/>
    <property type="match status" value="1"/>
</dbReference>
<reference evidence="4 5" key="1">
    <citation type="submission" date="2022-07" db="EMBL/GenBank/DDBJ databases">
        <authorList>
            <person name="Li W.-J."/>
            <person name="Deng Q.-Q."/>
        </authorList>
    </citation>
    <scope>NUCLEOTIDE SEQUENCE [LARGE SCALE GENOMIC DNA]</scope>
    <source>
        <strain evidence="4 5">SYSU M60028</strain>
    </source>
</reference>
<evidence type="ECO:0000256" key="2">
    <source>
        <dbReference type="SAM" id="SignalP"/>
    </source>
</evidence>
<dbReference type="Proteomes" id="UP001205890">
    <property type="component" value="Unassembled WGS sequence"/>
</dbReference>
<sequence>MTVACARGTWRWAVSALGALVVAGLALPAFAQEAARGQPVAGDLPANVMDALAGPWDLTNPRTRKTCRVQFGAGRATHGYVLGVPPACRATAPALAQISGWAVTQDRRIAFLDASGQVATEFRAEKEGRYASPDPDRMVLAPVGGQAGDRANAVSTALAKAVMTDLPALTPDVVFGLYGVARDKYKPICSIELTSRPAPRRGQYVAILSGGCLDSGLKLFDPTSWYTERGRLHLVARKGHEQSFAQGPDRIFEKNPPSGAQIYLKKQ</sequence>
<dbReference type="Gene3D" id="2.40.128.10">
    <property type="match status" value="2"/>
</dbReference>
<keyword evidence="1 2" id="KW-0732">Signal</keyword>
<dbReference type="RefSeq" id="WP_254743336.1">
    <property type="nucleotide sequence ID" value="NZ_JANCLU010000013.1"/>
</dbReference>
<evidence type="ECO:0000256" key="1">
    <source>
        <dbReference type="ARBA" id="ARBA00022729"/>
    </source>
</evidence>
<accession>A0ABT1LDL5</accession>